<reference evidence="2" key="1">
    <citation type="journal article" date="2019" name="Int. J. Syst. Evol. Microbiol.">
        <title>The Global Catalogue of Microorganisms (GCM) 10K type strain sequencing project: providing services to taxonomists for standard genome sequencing and annotation.</title>
        <authorList>
            <consortium name="The Broad Institute Genomics Platform"/>
            <consortium name="The Broad Institute Genome Sequencing Center for Infectious Disease"/>
            <person name="Wu L."/>
            <person name="Ma J."/>
        </authorList>
    </citation>
    <scope>NUCLEOTIDE SEQUENCE [LARGE SCALE GENOMIC DNA]</scope>
    <source>
        <strain evidence="2">KCTC 33842</strain>
    </source>
</reference>
<gene>
    <name evidence="1" type="ORF">ACFSR9_11965</name>
</gene>
<name>A0ABW5P4T5_9DEIO</name>
<keyword evidence="2" id="KW-1185">Reference proteome</keyword>
<organism evidence="1 2">
    <name type="scientific">Deinococcus taklimakanensis</name>
    <dbReference type="NCBI Taxonomy" id="536443"/>
    <lineage>
        <taxon>Bacteria</taxon>
        <taxon>Thermotogati</taxon>
        <taxon>Deinococcota</taxon>
        <taxon>Deinococci</taxon>
        <taxon>Deinococcales</taxon>
        <taxon>Deinococcaceae</taxon>
        <taxon>Deinococcus</taxon>
    </lineage>
</organism>
<dbReference type="Proteomes" id="UP001597475">
    <property type="component" value="Unassembled WGS sequence"/>
</dbReference>
<dbReference type="RefSeq" id="WP_386846094.1">
    <property type="nucleotide sequence ID" value="NZ_JBHUMK010000052.1"/>
</dbReference>
<sequence>MNKKAEMVGHPKGTLEVFEDVFGNLLVQANGTDVTSQVSGPGCDAETLLHLAAELWASGMLKLR</sequence>
<comment type="caution">
    <text evidence="1">The sequence shown here is derived from an EMBL/GenBank/DDBJ whole genome shotgun (WGS) entry which is preliminary data.</text>
</comment>
<dbReference type="EMBL" id="JBHUMK010000052">
    <property type="protein sequence ID" value="MFD2610148.1"/>
    <property type="molecule type" value="Genomic_DNA"/>
</dbReference>
<accession>A0ABW5P4T5</accession>
<evidence type="ECO:0000313" key="2">
    <source>
        <dbReference type="Proteomes" id="UP001597475"/>
    </source>
</evidence>
<evidence type="ECO:0000313" key="1">
    <source>
        <dbReference type="EMBL" id="MFD2610148.1"/>
    </source>
</evidence>
<proteinExistence type="predicted"/>
<protein>
    <submittedName>
        <fullName evidence="1">Uncharacterized protein</fullName>
    </submittedName>
</protein>